<protein>
    <submittedName>
        <fullName evidence="1">Uncharacterized protein</fullName>
    </submittedName>
</protein>
<proteinExistence type="predicted"/>
<sequence>MRRIQAWRWNGKTCFPCIFEQMNDEWKWGGLSPLYSKDYYFFLHYWYNISLFTLRLCR</sequence>
<dbReference type="EMBL" id="HACA01020862">
    <property type="protein sequence ID" value="CDW38223.1"/>
    <property type="molecule type" value="Transcribed_RNA"/>
</dbReference>
<name>A0A0K2UJ14_LEPSM</name>
<accession>A0A0K2UJ14</accession>
<feature type="non-terminal residue" evidence="1">
    <location>
        <position position="58"/>
    </location>
</feature>
<dbReference type="AlphaFoldDB" id="A0A0K2UJ14"/>
<evidence type="ECO:0000313" key="1">
    <source>
        <dbReference type="EMBL" id="CDW38223.1"/>
    </source>
</evidence>
<organism evidence="1">
    <name type="scientific">Lepeophtheirus salmonis</name>
    <name type="common">Salmon louse</name>
    <name type="synonym">Caligus salmonis</name>
    <dbReference type="NCBI Taxonomy" id="72036"/>
    <lineage>
        <taxon>Eukaryota</taxon>
        <taxon>Metazoa</taxon>
        <taxon>Ecdysozoa</taxon>
        <taxon>Arthropoda</taxon>
        <taxon>Crustacea</taxon>
        <taxon>Multicrustacea</taxon>
        <taxon>Hexanauplia</taxon>
        <taxon>Copepoda</taxon>
        <taxon>Siphonostomatoida</taxon>
        <taxon>Caligidae</taxon>
        <taxon>Lepeophtheirus</taxon>
    </lineage>
</organism>
<reference evidence="1" key="1">
    <citation type="submission" date="2014-05" db="EMBL/GenBank/DDBJ databases">
        <authorList>
            <person name="Chronopoulou M."/>
        </authorList>
    </citation>
    <scope>NUCLEOTIDE SEQUENCE</scope>
    <source>
        <tissue evidence="1">Whole organism</tissue>
    </source>
</reference>